<dbReference type="AlphaFoldDB" id="A0A6A3I1D7"/>
<dbReference type="EMBL" id="QXFV01003592">
    <property type="protein sequence ID" value="KAE8975435.1"/>
    <property type="molecule type" value="Genomic_DNA"/>
</dbReference>
<dbReference type="Proteomes" id="UP000429607">
    <property type="component" value="Unassembled WGS sequence"/>
</dbReference>
<feature type="region of interest" description="Disordered" evidence="1">
    <location>
        <begin position="39"/>
        <end position="157"/>
    </location>
</feature>
<feature type="compositionally biased region" description="Basic and acidic residues" evidence="1">
    <location>
        <begin position="142"/>
        <end position="157"/>
    </location>
</feature>
<accession>A0A6A3I1D7</accession>
<evidence type="ECO:0000313" key="2">
    <source>
        <dbReference type="EMBL" id="KAE8975435.1"/>
    </source>
</evidence>
<reference evidence="4 5" key="1">
    <citation type="submission" date="2018-09" db="EMBL/GenBank/DDBJ databases">
        <title>Genomic investigation of the strawberry pathogen Phytophthora fragariae indicates pathogenicity is determined by transcriptional variation in three key races.</title>
        <authorList>
            <person name="Adams T.M."/>
            <person name="Armitage A.D."/>
            <person name="Sobczyk M.K."/>
            <person name="Bates H.J."/>
            <person name="Dunwell J.M."/>
            <person name="Nellist C.F."/>
            <person name="Harrison R.J."/>
        </authorList>
    </citation>
    <scope>NUCLEOTIDE SEQUENCE [LARGE SCALE GENOMIC DNA]</scope>
    <source>
        <strain evidence="2 4">SCRP249</strain>
        <strain evidence="3 5">SCRP324</strain>
    </source>
</reference>
<organism evidence="3 5">
    <name type="scientific">Phytophthora rubi</name>
    <dbReference type="NCBI Taxonomy" id="129364"/>
    <lineage>
        <taxon>Eukaryota</taxon>
        <taxon>Sar</taxon>
        <taxon>Stramenopiles</taxon>
        <taxon>Oomycota</taxon>
        <taxon>Peronosporomycetes</taxon>
        <taxon>Peronosporales</taxon>
        <taxon>Peronosporaceae</taxon>
        <taxon>Phytophthora</taxon>
    </lineage>
</organism>
<gene>
    <name evidence="2" type="ORF">PR001_g25703</name>
    <name evidence="3" type="ORF">PR002_g25422</name>
</gene>
<evidence type="ECO:0000313" key="4">
    <source>
        <dbReference type="Proteomes" id="UP000429607"/>
    </source>
</evidence>
<sequence>MLKASIQHWIDPSGRCTGDADDQLGETVELAVGRRQYWRERPAAGAATTAPATTAPTDAPRVANDAEGAGVGDGGGLARSGEVGGERYGESPGTSAGADRRASIDAGYGPKMLAGGGGCSTEDSGAAEGAWPGREAVGDASSRGRDSVEDAPVGRRD</sequence>
<proteinExistence type="predicted"/>
<feature type="region of interest" description="Disordered" evidence="1">
    <location>
        <begin position="1"/>
        <end position="21"/>
    </location>
</feature>
<dbReference type="EMBL" id="QXFU01003358">
    <property type="protein sequence ID" value="KAE8976040.1"/>
    <property type="molecule type" value="Genomic_DNA"/>
</dbReference>
<comment type="caution">
    <text evidence="3">The sequence shown here is derived from an EMBL/GenBank/DDBJ whole genome shotgun (WGS) entry which is preliminary data.</text>
</comment>
<dbReference type="OrthoDB" id="10359431at2759"/>
<name>A0A6A3I1D7_9STRA</name>
<evidence type="ECO:0000313" key="3">
    <source>
        <dbReference type="EMBL" id="KAE8976040.1"/>
    </source>
</evidence>
<evidence type="ECO:0000256" key="1">
    <source>
        <dbReference type="SAM" id="MobiDB-lite"/>
    </source>
</evidence>
<feature type="compositionally biased region" description="Low complexity" evidence="1">
    <location>
        <begin position="43"/>
        <end position="60"/>
    </location>
</feature>
<dbReference type="Proteomes" id="UP000435112">
    <property type="component" value="Unassembled WGS sequence"/>
</dbReference>
<evidence type="ECO:0000313" key="5">
    <source>
        <dbReference type="Proteomes" id="UP000435112"/>
    </source>
</evidence>
<protein>
    <submittedName>
        <fullName evidence="3">Uncharacterized protein</fullName>
    </submittedName>
</protein>
<feature type="compositionally biased region" description="Gly residues" evidence="1">
    <location>
        <begin position="69"/>
        <end position="78"/>
    </location>
</feature>